<reference evidence="1 2" key="1">
    <citation type="submission" date="2020-08" db="EMBL/GenBank/DDBJ databases">
        <title>Sequencing the genomes of 1000 actinobacteria strains.</title>
        <authorList>
            <person name="Klenk H.-P."/>
        </authorList>
    </citation>
    <scope>NUCLEOTIDE SEQUENCE [LARGE SCALE GENOMIC DNA]</scope>
    <source>
        <strain evidence="1 2">DSM 102030</strain>
    </source>
</reference>
<dbReference type="Proteomes" id="UP000523007">
    <property type="component" value="Unassembled WGS sequence"/>
</dbReference>
<accession>A0A7W7RQ95</accession>
<evidence type="ECO:0008006" key="3">
    <source>
        <dbReference type="Google" id="ProtNLM"/>
    </source>
</evidence>
<dbReference type="RefSeq" id="WP_184585419.1">
    <property type="nucleotide sequence ID" value="NZ_JACHJT010000003.1"/>
</dbReference>
<name>A0A7W7RQ95_9ACTN</name>
<evidence type="ECO:0000313" key="1">
    <source>
        <dbReference type="EMBL" id="MBB4935648.1"/>
    </source>
</evidence>
<proteinExistence type="predicted"/>
<dbReference type="AlphaFoldDB" id="A0A7W7RQ95"/>
<gene>
    <name evidence="1" type="ORF">F4561_006557</name>
</gene>
<evidence type="ECO:0000313" key="2">
    <source>
        <dbReference type="Proteomes" id="UP000523007"/>
    </source>
</evidence>
<protein>
    <recommendedName>
        <fullName evidence="3">Tail terminator</fullName>
    </recommendedName>
</protein>
<organism evidence="1 2">
    <name type="scientific">Lipingzhangella halophila</name>
    <dbReference type="NCBI Taxonomy" id="1783352"/>
    <lineage>
        <taxon>Bacteria</taxon>
        <taxon>Bacillati</taxon>
        <taxon>Actinomycetota</taxon>
        <taxon>Actinomycetes</taxon>
        <taxon>Streptosporangiales</taxon>
        <taxon>Nocardiopsidaceae</taxon>
        <taxon>Lipingzhangella</taxon>
    </lineage>
</organism>
<comment type="caution">
    <text evidence="1">The sequence shown here is derived from an EMBL/GenBank/DDBJ whole genome shotgun (WGS) entry which is preliminary data.</text>
</comment>
<dbReference type="EMBL" id="JACHJT010000003">
    <property type="protein sequence ID" value="MBB4935648.1"/>
    <property type="molecule type" value="Genomic_DNA"/>
</dbReference>
<sequence>MAFPDIFPPLRAHLLPVVDPVPVVTRVPDPRPERLVQMRRVGGQAQAPVRDRARFDVWCWAPTDDEAMGLALDVRGALWALSGTDQIGPPVYRVEEFLGPRHDDDPTTSSPRVWATYELTIRADSAIYLAP</sequence>
<keyword evidence="2" id="KW-1185">Reference proteome</keyword>